<gene>
    <name evidence="8" type="primary">Aste57867_20401</name>
    <name evidence="7" type="ORF">As57867_020335</name>
    <name evidence="8" type="ORF">ASTE57867_20401</name>
</gene>
<organism evidence="8 9">
    <name type="scientific">Aphanomyces stellatus</name>
    <dbReference type="NCBI Taxonomy" id="120398"/>
    <lineage>
        <taxon>Eukaryota</taxon>
        <taxon>Sar</taxon>
        <taxon>Stramenopiles</taxon>
        <taxon>Oomycota</taxon>
        <taxon>Saprolegniomycetes</taxon>
        <taxon>Saprolegniales</taxon>
        <taxon>Verrucalvaceae</taxon>
        <taxon>Aphanomyces</taxon>
    </lineage>
</organism>
<dbReference type="PROSITE" id="PS01360">
    <property type="entry name" value="ZF_MYND_1"/>
    <property type="match status" value="1"/>
</dbReference>
<dbReference type="SUPFAM" id="SSF144232">
    <property type="entry name" value="HIT/MYND zinc finger-like"/>
    <property type="match status" value="1"/>
</dbReference>
<dbReference type="AlphaFoldDB" id="A0A485LEW2"/>
<keyword evidence="9" id="KW-1185">Reference proteome</keyword>
<accession>A0A485LEW2</accession>
<evidence type="ECO:0000256" key="1">
    <source>
        <dbReference type="ARBA" id="ARBA00022723"/>
    </source>
</evidence>
<dbReference type="OrthoDB" id="68936at2759"/>
<evidence type="ECO:0000259" key="6">
    <source>
        <dbReference type="PROSITE" id="PS50865"/>
    </source>
</evidence>
<dbReference type="Pfam" id="PF00856">
    <property type="entry name" value="SET"/>
    <property type="match status" value="1"/>
</dbReference>
<evidence type="ECO:0000256" key="2">
    <source>
        <dbReference type="ARBA" id="ARBA00022771"/>
    </source>
</evidence>
<dbReference type="PANTHER" id="PTHR12197">
    <property type="entry name" value="HISTONE-LYSINE N-METHYLTRANSFERASE SMYD"/>
    <property type="match status" value="1"/>
</dbReference>
<dbReference type="GO" id="GO:0005634">
    <property type="term" value="C:nucleus"/>
    <property type="evidence" value="ECO:0007669"/>
    <property type="project" value="TreeGrafter"/>
</dbReference>
<dbReference type="InterPro" id="IPR001214">
    <property type="entry name" value="SET_dom"/>
</dbReference>
<evidence type="ECO:0000259" key="5">
    <source>
        <dbReference type="PROSITE" id="PS50280"/>
    </source>
</evidence>
<evidence type="ECO:0000313" key="7">
    <source>
        <dbReference type="EMBL" id="KAF0687909.1"/>
    </source>
</evidence>
<evidence type="ECO:0000313" key="8">
    <source>
        <dbReference type="EMBL" id="VFT97087.1"/>
    </source>
</evidence>
<dbReference type="InterPro" id="IPR002893">
    <property type="entry name" value="Znf_MYND"/>
</dbReference>
<dbReference type="PROSITE" id="PS50865">
    <property type="entry name" value="ZF_MYND_2"/>
    <property type="match status" value="1"/>
</dbReference>
<dbReference type="EMBL" id="CAADRA010006836">
    <property type="protein sequence ID" value="VFT97087.1"/>
    <property type="molecule type" value="Genomic_DNA"/>
</dbReference>
<dbReference type="Gene3D" id="2.170.270.10">
    <property type="entry name" value="SET domain"/>
    <property type="match status" value="1"/>
</dbReference>
<dbReference type="PROSITE" id="PS50280">
    <property type="entry name" value="SET"/>
    <property type="match status" value="1"/>
</dbReference>
<proteinExistence type="predicted"/>
<evidence type="ECO:0000313" key="9">
    <source>
        <dbReference type="Proteomes" id="UP000332933"/>
    </source>
</evidence>
<dbReference type="Gene3D" id="1.10.220.160">
    <property type="match status" value="1"/>
</dbReference>
<evidence type="ECO:0000256" key="4">
    <source>
        <dbReference type="PROSITE-ProRule" id="PRU00134"/>
    </source>
</evidence>
<keyword evidence="1" id="KW-0479">Metal-binding</keyword>
<dbReference type="Gene3D" id="6.10.140.2220">
    <property type="match status" value="1"/>
</dbReference>
<dbReference type="SUPFAM" id="SSF82199">
    <property type="entry name" value="SET domain"/>
    <property type="match status" value="1"/>
</dbReference>
<name>A0A485LEW2_9STRA</name>
<evidence type="ECO:0000256" key="3">
    <source>
        <dbReference type="ARBA" id="ARBA00022833"/>
    </source>
</evidence>
<reference evidence="8 9" key="1">
    <citation type="submission" date="2019-03" db="EMBL/GenBank/DDBJ databases">
        <authorList>
            <person name="Gaulin E."/>
            <person name="Dumas B."/>
        </authorList>
    </citation>
    <scope>NUCLEOTIDE SEQUENCE [LARGE SCALE GENOMIC DNA]</scope>
    <source>
        <strain evidence="8">CBS 568.67</strain>
    </source>
</reference>
<sequence>MAASIARLPLLELRVDFTKGRGIHVAAADGIPAGTTLFTEVPFGSVVLSHATSKLCAACFREADPDICCDDCSQVMFCSDACQRHLADVHALECSTLEDLDLIAKKSQADRDLLALLTRILCTRVVPPSPSSTTALVSSYDDVLAMAHATHQLPASWLTSVRVGADLLLKSLPSTCAISVDDVVGLAARVNENSYSLEAYAASTSLGVASVGLFPVAGLVNHSCRPNCAWSNTGRIGAMAVRTTEFLPHGAEVCLTYIDAKQPRVARQHLLHATKHFDCRCDRCVAPLATSVDALVDGVCCGTCRCLIEHDEASQRWGCPSCGLGIDEASVNAPKAAANATYKQAQAKYDQRLFKDAHRLLLQLHTDHQSHQPRVVLHPSHAILTAAARVLADCCVKLSDHAAAYSYHREALARLVAIAQPSATAAVATAHLDVAQAIAVGLKHNLWPDERGLKQREWKEQLEACRVIRKLCYEEDHPLVQQVDGLLQRSL</sequence>
<keyword evidence="2 4" id="KW-0863">Zinc-finger</keyword>
<dbReference type="EMBL" id="VJMH01006813">
    <property type="protein sequence ID" value="KAF0687909.1"/>
    <property type="molecule type" value="Genomic_DNA"/>
</dbReference>
<dbReference type="CDD" id="cd20071">
    <property type="entry name" value="SET_SMYD"/>
    <property type="match status" value="1"/>
</dbReference>
<dbReference type="InterPro" id="IPR050869">
    <property type="entry name" value="H3K4_H4K5_MeTrfase"/>
</dbReference>
<dbReference type="InterPro" id="IPR046341">
    <property type="entry name" value="SET_dom_sf"/>
</dbReference>
<reference evidence="7" key="2">
    <citation type="submission" date="2019-06" db="EMBL/GenBank/DDBJ databases">
        <title>Genomics analysis of Aphanomyces spp. identifies a new class of oomycete effector associated with host adaptation.</title>
        <authorList>
            <person name="Gaulin E."/>
        </authorList>
    </citation>
    <scope>NUCLEOTIDE SEQUENCE</scope>
    <source>
        <strain evidence="7">CBS 578.67</strain>
    </source>
</reference>
<dbReference type="Proteomes" id="UP000332933">
    <property type="component" value="Unassembled WGS sequence"/>
</dbReference>
<dbReference type="GO" id="GO:0008270">
    <property type="term" value="F:zinc ion binding"/>
    <property type="evidence" value="ECO:0007669"/>
    <property type="project" value="UniProtKB-KW"/>
</dbReference>
<keyword evidence="3" id="KW-0862">Zinc</keyword>
<feature type="domain" description="MYND-type" evidence="6">
    <location>
        <begin position="56"/>
        <end position="94"/>
    </location>
</feature>
<feature type="domain" description="SET" evidence="5">
    <location>
        <begin position="9"/>
        <end position="258"/>
    </location>
</feature>
<dbReference type="PANTHER" id="PTHR12197:SF251">
    <property type="entry name" value="EG:BACR7C10.4 PROTEIN"/>
    <property type="match status" value="1"/>
</dbReference>
<protein>
    <submittedName>
        <fullName evidence="8">Aste57867_20401 protein</fullName>
    </submittedName>
</protein>